<sequence length="531" mass="61714">MLFSESRMRGLLIFVLLLGVGLRCYWYIYDRSLWGDEIAIASNFLKYDLKYLLTSTLDNLQAAPPLYITLEKLVISIFGNKELSLRLVSFISSIASVFIFFFISAKIFNRRTTIVFANLLFSISTPLIYYSAEVKQYQTEMLASLIILWIGIKYRYFLSWKGACIIGVLGGILLWLSNPAIFVLAGIGFCMFFWLLKKKDYSSLVALLCVGTFWLFCFGLYYLLIISKNQNVSVLVSMWQDKFAPLPIYGSWYLRSLIYTFNDPLGLSIDYSLIPSLSIQWRYLLLFGYSAFILLILGGVVLFRTNKYILGLLVSPILLTLVASFLKQYPFHERFLVFLAPFFYLIIAKPLDTNEGFIKKSLSRFISVKFVKAMMIISILYLLVNIIVKLMNPELFGNSYKFSNKREAIEHIRIKSSPTSTIYISIKDNQTFTYYSQLAKYDKKAVTFFPPDLFRNKLEFERYFFDLISQSSNKQVCSYIMCVKNKYTYKESIQEQTVNESIARELMKYGKVREVYNGFDVVVYEFTYSNK</sequence>
<feature type="transmembrane region" description="Helical" evidence="8">
    <location>
        <begin position="168"/>
        <end position="195"/>
    </location>
</feature>
<evidence type="ECO:0000313" key="10">
    <source>
        <dbReference type="EMBL" id="MDJ1502903.1"/>
    </source>
</evidence>
<gene>
    <name evidence="10" type="ORF">QNI22_19695</name>
</gene>
<dbReference type="GO" id="GO:0009103">
    <property type="term" value="P:lipopolysaccharide biosynthetic process"/>
    <property type="evidence" value="ECO:0007669"/>
    <property type="project" value="UniProtKB-ARBA"/>
</dbReference>
<keyword evidence="11" id="KW-1185">Reference proteome</keyword>
<comment type="caution">
    <text evidence="10">The sequence shown here is derived from an EMBL/GenBank/DDBJ whole genome shotgun (WGS) entry which is preliminary data.</text>
</comment>
<evidence type="ECO:0000256" key="3">
    <source>
        <dbReference type="ARBA" id="ARBA00022676"/>
    </source>
</evidence>
<dbReference type="GO" id="GO:0005886">
    <property type="term" value="C:plasma membrane"/>
    <property type="evidence" value="ECO:0007669"/>
    <property type="project" value="UniProtKB-SubCell"/>
</dbReference>
<dbReference type="RefSeq" id="WP_314513259.1">
    <property type="nucleotide sequence ID" value="NZ_JASJOU010000006.1"/>
</dbReference>
<evidence type="ECO:0000256" key="4">
    <source>
        <dbReference type="ARBA" id="ARBA00022679"/>
    </source>
</evidence>
<comment type="subcellular location">
    <subcellularLocation>
        <location evidence="1">Cell membrane</location>
        <topology evidence="1">Multi-pass membrane protein</topology>
    </subcellularLocation>
</comment>
<keyword evidence="3 10" id="KW-0328">Glycosyltransferase</keyword>
<dbReference type="EC" id="2.4.-.-" evidence="10"/>
<dbReference type="AlphaFoldDB" id="A0AAE3UEL4"/>
<evidence type="ECO:0000259" key="9">
    <source>
        <dbReference type="Pfam" id="PF13231"/>
    </source>
</evidence>
<feature type="transmembrane region" description="Helical" evidence="8">
    <location>
        <begin position="83"/>
        <end position="103"/>
    </location>
</feature>
<accession>A0AAE3UEL4</accession>
<evidence type="ECO:0000256" key="7">
    <source>
        <dbReference type="ARBA" id="ARBA00023136"/>
    </source>
</evidence>
<feature type="transmembrane region" description="Helical" evidence="8">
    <location>
        <begin position="373"/>
        <end position="391"/>
    </location>
</feature>
<feature type="transmembrane region" description="Helical" evidence="8">
    <location>
        <begin position="201"/>
        <end position="223"/>
    </location>
</feature>
<evidence type="ECO:0000256" key="2">
    <source>
        <dbReference type="ARBA" id="ARBA00022475"/>
    </source>
</evidence>
<keyword evidence="6 8" id="KW-1133">Transmembrane helix</keyword>
<evidence type="ECO:0000313" key="11">
    <source>
        <dbReference type="Proteomes" id="UP001232063"/>
    </source>
</evidence>
<feature type="transmembrane region" description="Helical" evidence="8">
    <location>
        <begin position="281"/>
        <end position="303"/>
    </location>
</feature>
<evidence type="ECO:0000256" key="8">
    <source>
        <dbReference type="SAM" id="Phobius"/>
    </source>
</evidence>
<dbReference type="InterPro" id="IPR050297">
    <property type="entry name" value="LipidA_mod_glycosyltrf_83"/>
</dbReference>
<keyword evidence="5 8" id="KW-0812">Transmembrane</keyword>
<dbReference type="GO" id="GO:0016763">
    <property type="term" value="F:pentosyltransferase activity"/>
    <property type="evidence" value="ECO:0007669"/>
    <property type="project" value="TreeGrafter"/>
</dbReference>
<keyword evidence="7 8" id="KW-0472">Membrane</keyword>
<evidence type="ECO:0000256" key="6">
    <source>
        <dbReference type="ARBA" id="ARBA00022989"/>
    </source>
</evidence>
<feature type="transmembrane region" description="Helical" evidence="8">
    <location>
        <begin position="335"/>
        <end position="352"/>
    </location>
</feature>
<name>A0AAE3UEL4_9BACT</name>
<dbReference type="Pfam" id="PF13231">
    <property type="entry name" value="PMT_2"/>
    <property type="match status" value="1"/>
</dbReference>
<keyword evidence="4 10" id="KW-0808">Transferase</keyword>
<evidence type="ECO:0000256" key="5">
    <source>
        <dbReference type="ARBA" id="ARBA00022692"/>
    </source>
</evidence>
<dbReference type="Proteomes" id="UP001232063">
    <property type="component" value="Unassembled WGS sequence"/>
</dbReference>
<reference evidence="10" key="1">
    <citation type="submission" date="2023-05" db="EMBL/GenBank/DDBJ databases">
        <authorList>
            <person name="Zhang X."/>
        </authorList>
    </citation>
    <scope>NUCLEOTIDE SEQUENCE</scope>
    <source>
        <strain evidence="10">BD1B2-1</strain>
    </source>
</reference>
<keyword evidence="2" id="KW-1003">Cell membrane</keyword>
<dbReference type="PANTHER" id="PTHR33908">
    <property type="entry name" value="MANNOSYLTRANSFERASE YKCB-RELATED"/>
    <property type="match status" value="1"/>
</dbReference>
<organism evidence="10 11">
    <name type="scientific">Xanthocytophaga agilis</name>
    <dbReference type="NCBI Taxonomy" id="3048010"/>
    <lineage>
        <taxon>Bacteria</taxon>
        <taxon>Pseudomonadati</taxon>
        <taxon>Bacteroidota</taxon>
        <taxon>Cytophagia</taxon>
        <taxon>Cytophagales</taxon>
        <taxon>Rhodocytophagaceae</taxon>
        <taxon>Xanthocytophaga</taxon>
    </lineage>
</organism>
<feature type="domain" description="Glycosyltransferase RgtA/B/C/D-like" evidence="9">
    <location>
        <begin position="64"/>
        <end position="212"/>
    </location>
</feature>
<feature type="transmembrane region" description="Helical" evidence="8">
    <location>
        <begin position="310"/>
        <end position="329"/>
    </location>
</feature>
<dbReference type="InterPro" id="IPR038731">
    <property type="entry name" value="RgtA/B/C-like"/>
</dbReference>
<dbReference type="PANTHER" id="PTHR33908:SF11">
    <property type="entry name" value="MEMBRANE PROTEIN"/>
    <property type="match status" value="1"/>
</dbReference>
<protein>
    <submittedName>
        <fullName evidence="10">Glycosyltransferase family 39 protein</fullName>
        <ecNumber evidence="10">2.4.-.-</ecNumber>
    </submittedName>
</protein>
<evidence type="ECO:0000256" key="1">
    <source>
        <dbReference type="ARBA" id="ARBA00004651"/>
    </source>
</evidence>
<proteinExistence type="predicted"/>
<dbReference type="EMBL" id="JASJOU010000006">
    <property type="protein sequence ID" value="MDJ1502903.1"/>
    <property type="molecule type" value="Genomic_DNA"/>
</dbReference>